<dbReference type="OrthoDB" id="752687at2"/>
<evidence type="ECO:0000313" key="1">
    <source>
        <dbReference type="EMBL" id="TCV07140.1"/>
    </source>
</evidence>
<evidence type="ECO:0000313" key="2">
    <source>
        <dbReference type="Proteomes" id="UP000295197"/>
    </source>
</evidence>
<dbReference type="Proteomes" id="UP000295197">
    <property type="component" value="Unassembled WGS sequence"/>
</dbReference>
<gene>
    <name evidence="1" type="ORF">EDC17_105613</name>
</gene>
<accession>A0A4R3VPW9</accession>
<reference evidence="1 2" key="1">
    <citation type="submission" date="2019-03" db="EMBL/GenBank/DDBJ databases">
        <title>Genomic Encyclopedia of Type Strains, Phase IV (KMG-IV): sequencing the most valuable type-strain genomes for metagenomic binning, comparative biology and taxonomic classification.</title>
        <authorList>
            <person name="Goeker M."/>
        </authorList>
    </citation>
    <scope>NUCLEOTIDE SEQUENCE [LARGE SCALE GENOMIC DNA]</scope>
    <source>
        <strain evidence="1 2">DSM 22362</strain>
    </source>
</reference>
<keyword evidence="2" id="KW-1185">Reference proteome</keyword>
<dbReference type="AlphaFoldDB" id="A0A4R3VPW9"/>
<protein>
    <submittedName>
        <fullName evidence="1">Uncharacterized protein</fullName>
    </submittedName>
</protein>
<sequence length="222" mass="25719">MNKVLTILLVIFLFNSCKKDESWQYWDSLANEKFEGITNLSKNYSCNDIPNLTIQEIYNICPSSVIVHKNDLKKFEQLYQEFRNYTEKSKKSGRPEVYLLCANPSTIKIGCKDNKPYLIDAYNISAEDLEIEMSKLYTEIKKHYTSSTCANISEWRGVTLYTGENKEAIAINSTDSNLNKKLLLYRLLNCRKLQLENKACSLDYNLKIKLSCVNNAIRAEFE</sequence>
<comment type="caution">
    <text evidence="1">The sequence shown here is derived from an EMBL/GenBank/DDBJ whole genome shotgun (WGS) entry which is preliminary data.</text>
</comment>
<name>A0A4R3VPW9_9SPHI</name>
<organism evidence="1 2">
    <name type="scientific">Sphingobacterium alimentarium</name>
    <dbReference type="NCBI Taxonomy" id="797292"/>
    <lineage>
        <taxon>Bacteria</taxon>
        <taxon>Pseudomonadati</taxon>
        <taxon>Bacteroidota</taxon>
        <taxon>Sphingobacteriia</taxon>
        <taxon>Sphingobacteriales</taxon>
        <taxon>Sphingobacteriaceae</taxon>
        <taxon>Sphingobacterium</taxon>
    </lineage>
</organism>
<dbReference type="EMBL" id="SMBZ01000056">
    <property type="protein sequence ID" value="TCV07140.1"/>
    <property type="molecule type" value="Genomic_DNA"/>
</dbReference>
<dbReference type="RefSeq" id="WP_132778863.1">
    <property type="nucleotide sequence ID" value="NZ_SMBZ01000056.1"/>
</dbReference>
<proteinExistence type="predicted"/>